<feature type="chain" id="PRO_5043944559" description="Neurocan core protein" evidence="21">
    <location>
        <begin position="26"/>
        <end position="1527"/>
    </location>
</feature>
<feature type="domain" description="Link" evidence="26">
    <location>
        <begin position="155"/>
        <end position="250"/>
    </location>
</feature>
<dbReference type="SMART" id="SM00032">
    <property type="entry name" value="CCP"/>
    <property type="match status" value="1"/>
</dbReference>
<feature type="domain" description="EGF-like" evidence="22">
    <location>
        <begin position="1193"/>
        <end position="1229"/>
    </location>
</feature>
<dbReference type="PROSITE" id="PS01241">
    <property type="entry name" value="LINK_1"/>
    <property type="match status" value="2"/>
</dbReference>
<evidence type="ECO:0000256" key="14">
    <source>
        <dbReference type="ARBA" id="ARBA00059308"/>
    </source>
</evidence>
<dbReference type="PROSITE" id="PS50835">
    <property type="entry name" value="IG_LIKE"/>
    <property type="match status" value="1"/>
</dbReference>
<dbReference type="GO" id="GO:0045202">
    <property type="term" value="C:synapse"/>
    <property type="evidence" value="ECO:0007669"/>
    <property type="project" value="TreeGrafter"/>
</dbReference>
<dbReference type="InterPro" id="IPR013783">
    <property type="entry name" value="Ig-like_fold"/>
</dbReference>
<keyword evidence="4 18" id="KW-0768">Sushi</keyword>
<dbReference type="GO" id="GO:0010001">
    <property type="term" value="P:glial cell differentiation"/>
    <property type="evidence" value="ECO:0007669"/>
    <property type="project" value="TreeGrafter"/>
</dbReference>
<dbReference type="PROSITE" id="PS00010">
    <property type="entry name" value="ASX_HYDROXYL"/>
    <property type="match status" value="1"/>
</dbReference>
<dbReference type="PROSITE" id="PS00615">
    <property type="entry name" value="C_TYPE_LECTIN_1"/>
    <property type="match status" value="1"/>
</dbReference>
<dbReference type="InterPro" id="IPR000152">
    <property type="entry name" value="EGF-type_Asp/Asn_hydroxyl_site"/>
</dbReference>
<dbReference type="InterPro" id="IPR018097">
    <property type="entry name" value="EGF_Ca-bd_CS"/>
</dbReference>
<feature type="compositionally biased region" description="Basic and acidic residues" evidence="20">
    <location>
        <begin position="681"/>
        <end position="697"/>
    </location>
</feature>
<feature type="compositionally biased region" description="Polar residues" evidence="20">
    <location>
        <begin position="974"/>
        <end position="985"/>
    </location>
</feature>
<evidence type="ECO:0000256" key="1">
    <source>
        <dbReference type="ARBA" id="ARBA00004613"/>
    </source>
</evidence>
<feature type="disulfide bond" evidence="18">
    <location>
        <begin position="1429"/>
        <end position="1456"/>
    </location>
</feature>
<keyword evidence="12" id="KW-0325">Glycoprotein</keyword>
<dbReference type="PANTHER" id="PTHR22804:SF24">
    <property type="entry name" value="NEUROCAN CORE PROTEIN"/>
    <property type="match status" value="1"/>
</dbReference>
<dbReference type="InterPro" id="IPR013106">
    <property type="entry name" value="Ig_V-set"/>
</dbReference>
<dbReference type="CDD" id="cd03520">
    <property type="entry name" value="Link_domain_CSPGs_modules_2_4"/>
    <property type="match status" value="1"/>
</dbReference>
<evidence type="ECO:0000256" key="9">
    <source>
        <dbReference type="ARBA" id="ARBA00022889"/>
    </source>
</evidence>
<dbReference type="Gene3D" id="3.10.100.10">
    <property type="entry name" value="Mannose-Binding Protein A, subunit A"/>
    <property type="match status" value="3"/>
</dbReference>
<dbReference type="InterPro" id="IPR050691">
    <property type="entry name" value="Hyaluronan_bind_Proteoglycan"/>
</dbReference>
<feature type="region of interest" description="Disordered" evidence="20">
    <location>
        <begin position="680"/>
        <end position="732"/>
    </location>
</feature>
<evidence type="ECO:0000256" key="13">
    <source>
        <dbReference type="ARBA" id="ARBA00023319"/>
    </source>
</evidence>
<comment type="caution">
    <text evidence="17">Lacks conserved residue(s) required for the propagation of feature annotation.</text>
</comment>
<dbReference type="Pfam" id="PF00008">
    <property type="entry name" value="EGF"/>
    <property type="match status" value="2"/>
</dbReference>
<evidence type="ECO:0000256" key="6">
    <source>
        <dbReference type="ARBA" id="ARBA00022734"/>
    </source>
</evidence>
<dbReference type="FunFam" id="3.10.100.10:FF:000011">
    <property type="entry name" value="Aggrecan core protein"/>
    <property type="match status" value="1"/>
</dbReference>
<dbReference type="InterPro" id="IPR007110">
    <property type="entry name" value="Ig-like_dom"/>
</dbReference>
<keyword evidence="9" id="KW-0130">Cell adhesion</keyword>
<keyword evidence="2" id="KW-0964">Secreted</keyword>
<evidence type="ECO:0000259" key="24">
    <source>
        <dbReference type="PROSITE" id="PS50835"/>
    </source>
</evidence>
<dbReference type="SUPFAM" id="SSF48726">
    <property type="entry name" value="Immunoglobulin"/>
    <property type="match status" value="1"/>
</dbReference>
<evidence type="ECO:0000256" key="2">
    <source>
        <dbReference type="ARBA" id="ARBA00022525"/>
    </source>
</evidence>
<dbReference type="SMART" id="SM00445">
    <property type="entry name" value="LINK"/>
    <property type="match status" value="2"/>
</dbReference>
<dbReference type="Pfam" id="PF00084">
    <property type="entry name" value="Sushi"/>
    <property type="match status" value="1"/>
</dbReference>
<keyword evidence="3 17" id="KW-0245">EGF-like domain</keyword>
<feature type="disulfide bond" evidence="17">
    <location>
        <begin position="1219"/>
        <end position="1228"/>
    </location>
</feature>
<comment type="subcellular location">
    <subcellularLocation>
        <location evidence="1">Secreted</location>
    </subcellularLocation>
</comment>
<dbReference type="Proteomes" id="UP000824782">
    <property type="component" value="Unassembled WGS sequence"/>
</dbReference>
<dbReference type="FunFam" id="3.10.100.10:FF:000003">
    <property type="entry name" value="Versican core protein"/>
    <property type="match status" value="1"/>
</dbReference>
<name>A0AAV7DE70_ENGPU</name>
<dbReference type="GO" id="GO:0005509">
    <property type="term" value="F:calcium ion binding"/>
    <property type="evidence" value="ECO:0007669"/>
    <property type="project" value="InterPro"/>
</dbReference>
<keyword evidence="5 21" id="KW-0732">Signal</keyword>
<dbReference type="Pfam" id="PF00059">
    <property type="entry name" value="Lectin_C"/>
    <property type="match status" value="1"/>
</dbReference>
<feature type="region of interest" description="Disordered" evidence="20">
    <location>
        <begin position="627"/>
        <end position="650"/>
    </location>
</feature>
<feature type="compositionally biased region" description="Basic residues" evidence="20">
    <location>
        <begin position="1458"/>
        <end position="1511"/>
    </location>
</feature>
<dbReference type="FunFam" id="3.10.100.10:FF:000002">
    <property type="entry name" value="Hyaluronan proteoglycan link protein 1"/>
    <property type="match status" value="1"/>
</dbReference>
<dbReference type="SUPFAM" id="SSF56436">
    <property type="entry name" value="C-type lectin-like"/>
    <property type="match status" value="3"/>
</dbReference>
<dbReference type="InterPro" id="IPR035976">
    <property type="entry name" value="Sushi/SCR/CCP_sf"/>
</dbReference>
<dbReference type="SMART" id="SM00181">
    <property type="entry name" value="EGF"/>
    <property type="match status" value="2"/>
</dbReference>
<dbReference type="InterPro" id="IPR036179">
    <property type="entry name" value="Ig-like_dom_sf"/>
</dbReference>
<dbReference type="InterPro" id="IPR000436">
    <property type="entry name" value="Sushi_SCR_CCP_dom"/>
</dbReference>
<dbReference type="SMART" id="SM00179">
    <property type="entry name" value="EGF_CA"/>
    <property type="match status" value="2"/>
</dbReference>
<dbReference type="Gene3D" id="2.10.70.10">
    <property type="entry name" value="Complement Module, domain 1"/>
    <property type="match status" value="1"/>
</dbReference>
<dbReference type="GO" id="GO:0001501">
    <property type="term" value="P:skeletal system development"/>
    <property type="evidence" value="ECO:0007669"/>
    <property type="project" value="TreeGrafter"/>
</dbReference>
<dbReference type="InterPro" id="IPR016186">
    <property type="entry name" value="C-type_lectin-like/link_sf"/>
</dbReference>
<dbReference type="CDD" id="cd00054">
    <property type="entry name" value="EGF_CA"/>
    <property type="match status" value="2"/>
</dbReference>
<dbReference type="PRINTS" id="PR01265">
    <property type="entry name" value="LINKMODULE"/>
</dbReference>
<evidence type="ECO:0000256" key="5">
    <source>
        <dbReference type="ARBA" id="ARBA00022729"/>
    </source>
</evidence>
<feature type="disulfide bond" evidence="19">
    <location>
        <begin position="297"/>
        <end position="318"/>
    </location>
</feature>
<dbReference type="InterPro" id="IPR000538">
    <property type="entry name" value="Link_dom"/>
</dbReference>
<dbReference type="CDD" id="cd03517">
    <property type="entry name" value="Link_domain_CSPGs_modules_1_3"/>
    <property type="match status" value="1"/>
</dbReference>
<evidence type="ECO:0000256" key="19">
    <source>
        <dbReference type="PROSITE-ProRule" id="PRU00323"/>
    </source>
</evidence>
<evidence type="ECO:0000259" key="26">
    <source>
        <dbReference type="PROSITE" id="PS50963"/>
    </source>
</evidence>
<dbReference type="SMART" id="SM00409">
    <property type="entry name" value="IG"/>
    <property type="match status" value="1"/>
</dbReference>
<dbReference type="SMART" id="SM00406">
    <property type="entry name" value="IGv"/>
    <property type="match status" value="1"/>
</dbReference>
<dbReference type="InterPro" id="IPR018378">
    <property type="entry name" value="C-type_lectin_CS"/>
</dbReference>
<dbReference type="SUPFAM" id="SSF57196">
    <property type="entry name" value="EGF/Laminin"/>
    <property type="match status" value="1"/>
</dbReference>
<feature type="compositionally biased region" description="Basic and acidic residues" evidence="20">
    <location>
        <begin position="1512"/>
        <end position="1527"/>
    </location>
</feature>
<dbReference type="PANTHER" id="PTHR22804">
    <property type="entry name" value="AGGRECAN/VERSICAN PROTEOGLYCAN"/>
    <property type="match status" value="1"/>
</dbReference>
<feature type="region of interest" description="Disordered" evidence="20">
    <location>
        <begin position="1106"/>
        <end position="1177"/>
    </location>
</feature>
<feature type="compositionally biased region" description="Basic and acidic residues" evidence="20">
    <location>
        <begin position="1120"/>
        <end position="1129"/>
    </location>
</feature>
<keyword evidence="28" id="KW-1185">Reference proteome</keyword>
<keyword evidence="7" id="KW-0677">Repeat</keyword>
<dbReference type="InterPro" id="IPR016187">
    <property type="entry name" value="CTDL_fold"/>
</dbReference>
<dbReference type="PROSITE" id="PS50026">
    <property type="entry name" value="EGF_3"/>
    <property type="match status" value="2"/>
</dbReference>
<feature type="domain" description="C-type lectin" evidence="23">
    <location>
        <begin position="1280"/>
        <end position="1394"/>
    </location>
</feature>
<dbReference type="EMBL" id="WNYA01000001">
    <property type="protein sequence ID" value="KAG8594907.1"/>
    <property type="molecule type" value="Genomic_DNA"/>
</dbReference>
<feature type="disulfide bond" evidence="17">
    <location>
        <begin position="1257"/>
        <end position="1266"/>
    </location>
</feature>
<evidence type="ECO:0000256" key="11">
    <source>
        <dbReference type="ARBA" id="ARBA00023157"/>
    </source>
</evidence>
<dbReference type="InterPro" id="IPR001304">
    <property type="entry name" value="C-type_lectin-like"/>
</dbReference>
<dbReference type="PROSITE" id="PS50963">
    <property type="entry name" value="LINK_2"/>
    <property type="match status" value="2"/>
</dbReference>
<keyword evidence="11 17" id="KW-1015">Disulfide bond</keyword>
<dbReference type="Gene3D" id="2.60.40.10">
    <property type="entry name" value="Immunoglobulins"/>
    <property type="match status" value="1"/>
</dbReference>
<dbReference type="FunFam" id="2.10.70.10:FF:000003">
    <property type="entry name" value="Versican core protein"/>
    <property type="match status" value="1"/>
</dbReference>
<evidence type="ECO:0000256" key="4">
    <source>
        <dbReference type="ARBA" id="ARBA00022659"/>
    </source>
</evidence>
<accession>A0AAV7DE70</accession>
<protein>
    <recommendedName>
        <fullName evidence="15">Neurocan core protein</fullName>
    </recommendedName>
    <alternativeName>
        <fullName evidence="16">Chondroitin sulfate proteoglycan 3</fullName>
    </alternativeName>
</protein>
<dbReference type="GO" id="GO:0007417">
    <property type="term" value="P:central nervous system development"/>
    <property type="evidence" value="ECO:0007669"/>
    <property type="project" value="TreeGrafter"/>
</dbReference>
<dbReference type="PROSITE" id="PS00022">
    <property type="entry name" value="EGF_1"/>
    <property type="match status" value="2"/>
</dbReference>
<evidence type="ECO:0000256" key="12">
    <source>
        <dbReference type="ARBA" id="ARBA00023180"/>
    </source>
</evidence>
<dbReference type="GO" id="GO:0072534">
    <property type="term" value="C:perineuronal net"/>
    <property type="evidence" value="ECO:0007669"/>
    <property type="project" value="TreeGrafter"/>
</dbReference>
<feature type="compositionally biased region" description="Polar residues" evidence="20">
    <location>
        <begin position="627"/>
        <end position="646"/>
    </location>
</feature>
<dbReference type="Pfam" id="PF07686">
    <property type="entry name" value="V-set"/>
    <property type="match status" value="1"/>
</dbReference>
<keyword evidence="8" id="KW-0106">Calcium</keyword>
<feature type="compositionally biased region" description="Polar residues" evidence="20">
    <location>
        <begin position="1106"/>
        <end position="1116"/>
    </location>
</feature>
<evidence type="ECO:0000313" key="27">
    <source>
        <dbReference type="EMBL" id="KAG8594907.1"/>
    </source>
</evidence>
<proteinExistence type="predicted"/>
<dbReference type="GO" id="GO:0005540">
    <property type="term" value="F:hyaluronic acid binding"/>
    <property type="evidence" value="ECO:0007669"/>
    <property type="project" value="InterPro"/>
</dbReference>
<dbReference type="FunFam" id="2.10.25.10:FF:000006">
    <property type="entry name" value="Versican core protein-like isoform 1"/>
    <property type="match status" value="1"/>
</dbReference>
<dbReference type="GO" id="GO:0030246">
    <property type="term" value="F:carbohydrate binding"/>
    <property type="evidence" value="ECO:0007669"/>
    <property type="project" value="UniProtKB-KW"/>
</dbReference>
<dbReference type="FunFam" id="2.10.25.10:FF:000537">
    <property type="entry name" value="Notch 3"/>
    <property type="match status" value="1"/>
</dbReference>
<dbReference type="GO" id="GO:0005615">
    <property type="term" value="C:extracellular space"/>
    <property type="evidence" value="ECO:0007669"/>
    <property type="project" value="TreeGrafter"/>
</dbReference>
<evidence type="ECO:0000256" key="18">
    <source>
        <dbReference type="PROSITE-ProRule" id="PRU00302"/>
    </source>
</evidence>
<dbReference type="Pfam" id="PF00193">
    <property type="entry name" value="Xlink"/>
    <property type="match status" value="2"/>
</dbReference>
<evidence type="ECO:0000256" key="7">
    <source>
        <dbReference type="ARBA" id="ARBA00022737"/>
    </source>
</evidence>
<dbReference type="InterPro" id="IPR000742">
    <property type="entry name" value="EGF"/>
</dbReference>
<feature type="domain" description="Link" evidence="26">
    <location>
        <begin position="253"/>
        <end position="350"/>
    </location>
</feature>
<evidence type="ECO:0000259" key="22">
    <source>
        <dbReference type="PROSITE" id="PS50026"/>
    </source>
</evidence>
<feature type="disulfide bond" evidence="18">
    <location>
        <begin position="1400"/>
        <end position="1443"/>
    </location>
</feature>
<evidence type="ECO:0000256" key="16">
    <source>
        <dbReference type="ARBA" id="ARBA00075743"/>
    </source>
</evidence>
<dbReference type="PROSITE" id="PS01186">
    <property type="entry name" value="EGF_2"/>
    <property type="match status" value="1"/>
</dbReference>
<dbReference type="SMART" id="SM00034">
    <property type="entry name" value="CLECT"/>
    <property type="match status" value="1"/>
</dbReference>
<dbReference type="InterPro" id="IPR003599">
    <property type="entry name" value="Ig_sub"/>
</dbReference>
<keyword evidence="6" id="KW-0430">Lectin</keyword>
<evidence type="ECO:0000259" key="23">
    <source>
        <dbReference type="PROSITE" id="PS50041"/>
    </source>
</evidence>
<dbReference type="SUPFAM" id="SSF57535">
    <property type="entry name" value="Complement control module/SCR domain"/>
    <property type="match status" value="1"/>
</dbReference>
<comment type="function">
    <text evidence="14">May modulate neuronal adhesion and neurite growth during development by binding to neural cell adhesion molecules (NG-CAM and N-CAM). Chondroitin sulfate proteoglycan; binds to hyaluronic acid.</text>
</comment>
<feature type="domain" description="Sushi" evidence="25">
    <location>
        <begin position="1398"/>
        <end position="1458"/>
    </location>
</feature>
<sequence>MDLHHPSRLLALGFWLLLIGRTSTAGTGESVKPLHIQRHQHGLVQCGLAQSVALPCLFSLRYAQADNVSPRIKWSKIQPGESQKEIAVLVARENVVKISRGYEGRVSLPGYAHNRRNATLVLSSARASDSGVYRCEIVLGIEDEQDTVPLEVNGLVFHYRAAINRYALTFPDAIRSCEENSGTIASPEQLQAAFEDGLDNCDAGWLSDRTVRYPIKTPRPGCYGDRNNVPGVRTYGEREPEETYDVYCYTESPLGDVYYVPERNSLEGARNSCLLDGGLLATVGQLYAAWRKGLDQCDPGWLADSSVRYPIRNPRKNCGGEEPGVRTLYQYANRTGFPYPERKFGAYCYKALQATAPTPLGNEKQGPVFLPQEDLRLIKPELQSQELGQAIQLEFNNALPATDSVTSTTIHGFKMEGSDPVTPINSMGIATEINVLSSKLLVPAFTEEVQQQTVTHEAVESDLVHTWVPKVLTTTDIPIQKQKITSNKQQTIVNAARRRPSLSGDPKSEEDEWSLNMVDRKSNPRQNSWRDFLKEPIPDSSEEILNIAQESEEHQLHKSINSFPEDVHNSPLNTWLFDNQNTLNPEKNMNELGHTLEASISYEDIQVPSTTVKMENELRSTPASIENQVSTLEESSQQRTPGSLGNPTKEPFFKQNLFAQEEESMTITEKSIEPDNLVHNGTEHTAEPHKDIDRPLHAESSSVSNDVKDSSTIYPRLIGNEGPEKSHQQEANMVNQEESQNLNHEYKVTLQSPKDSFKNKINQGSIKTEIYQSSTIPKPTTDKQLSMEMYPFGTRFPNAVVEGKFVSSEDIDGFSGDSTVRNPERSKPLFSTLASQLSDDFFFPTVKSPISNQGDRRVNESVSLYTNFQERQGREKTFSEKLALSLKERMNQSEAKESYTSFNINVSVTQVPDNTFGEQDADMLNSLPLSNHKNHLQSETMETIQKILHPTIQTSYLEDLDKNNQAATLPTPISPRSTNFSPSHSHSTHTDKNTQSSDLNSQLEVTSYNDALQLSEVVTDVNKVWVTSTEHVNSIMETDYTSVASSVKLSIYPSKTEKSNIGIVNQTTKTEVNLTPQQATITSPTLPGQQHSSDVFPDSLITESTKLVKESSNPPSTYDKMNHGAEKRTSKNSSLVSSTDDPGTNFLPTSSMLESTEGLDLEETASLEKESELGSGGEDTAQWLLEEHSAQGEPQPCSHSPCLHMGTCQSNGSTYSCICHKGYTGENCEIDMDECLSNPCQNGGTCIDEIDSFLCLCLPSYGGSTCGKDTEGCDHNWHKFQGSCYRYFPQRRPWEEAERDCRRRSGHLTSIHSQEEQAFINSFGRENTWIGLNDRTVEQDFQWTDNTALQYESWRDQQPDNFFAGGEDCVVMVSHEEGKWNDVPCNYNLPYICKKGTVLCSSPPTVKNAHIVGKKKEKYSIHSTVRYQCEDGFIQRHIPTIRCHKNGRWDKPRILCVKPRRHHRTRRHHHQHRHHLNNQNHNHGHHHHHNNNNHHHHHHHHHHQHKSHRERRKEDQHQHRRAKDTYY</sequence>
<evidence type="ECO:0000256" key="3">
    <source>
        <dbReference type="ARBA" id="ARBA00022536"/>
    </source>
</evidence>
<dbReference type="PROSITE" id="PS50041">
    <property type="entry name" value="C_TYPE_LECTIN_2"/>
    <property type="match status" value="1"/>
</dbReference>
<evidence type="ECO:0000256" key="10">
    <source>
        <dbReference type="ARBA" id="ARBA00022974"/>
    </source>
</evidence>
<keyword evidence="13" id="KW-0393">Immunoglobulin domain</keyword>
<dbReference type="GO" id="GO:0002052">
    <property type="term" value="P:positive regulation of neuroblast proliferation"/>
    <property type="evidence" value="ECO:0007669"/>
    <property type="project" value="TreeGrafter"/>
</dbReference>
<gene>
    <name evidence="27" type="ORF">GDO81_001358</name>
</gene>
<organism evidence="27 28">
    <name type="scientific">Engystomops pustulosus</name>
    <name type="common">Tungara frog</name>
    <name type="synonym">Physalaemus pustulosus</name>
    <dbReference type="NCBI Taxonomy" id="76066"/>
    <lineage>
        <taxon>Eukaryota</taxon>
        <taxon>Metazoa</taxon>
        <taxon>Chordata</taxon>
        <taxon>Craniata</taxon>
        <taxon>Vertebrata</taxon>
        <taxon>Euteleostomi</taxon>
        <taxon>Amphibia</taxon>
        <taxon>Batrachia</taxon>
        <taxon>Anura</taxon>
        <taxon>Neobatrachia</taxon>
        <taxon>Hyloidea</taxon>
        <taxon>Leptodactylidae</taxon>
        <taxon>Leiuperinae</taxon>
        <taxon>Engystomops</taxon>
    </lineage>
</organism>
<dbReference type="Gene3D" id="2.10.25.10">
    <property type="entry name" value="Laminin"/>
    <property type="match status" value="2"/>
</dbReference>
<feature type="domain" description="Ig-like" evidence="24">
    <location>
        <begin position="6"/>
        <end position="151"/>
    </location>
</feature>
<reference evidence="27" key="1">
    <citation type="thesis" date="2020" institute="ProQuest LLC" country="789 East Eisenhower Parkway, Ann Arbor, MI, USA">
        <title>Comparative Genomics and Chromosome Evolution.</title>
        <authorList>
            <person name="Mudd A.B."/>
        </authorList>
    </citation>
    <scope>NUCLEOTIDE SEQUENCE</scope>
    <source>
        <strain evidence="27">237g6f4</strain>
        <tissue evidence="27">Blood</tissue>
    </source>
</reference>
<feature type="region of interest" description="Disordered" evidence="20">
    <location>
        <begin position="1454"/>
        <end position="1527"/>
    </location>
</feature>
<evidence type="ECO:0000256" key="17">
    <source>
        <dbReference type="PROSITE-ProRule" id="PRU00076"/>
    </source>
</evidence>
<feature type="disulfide bond" evidence="19">
    <location>
        <begin position="201"/>
        <end position="222"/>
    </location>
</feature>
<dbReference type="CDD" id="cd00033">
    <property type="entry name" value="CCP"/>
    <property type="match status" value="1"/>
</dbReference>
<evidence type="ECO:0000256" key="8">
    <source>
        <dbReference type="ARBA" id="ARBA00022837"/>
    </source>
</evidence>
<feature type="region of interest" description="Disordered" evidence="20">
    <location>
        <begin position="966"/>
        <end position="999"/>
    </location>
</feature>
<evidence type="ECO:0000259" key="25">
    <source>
        <dbReference type="PROSITE" id="PS50923"/>
    </source>
</evidence>
<evidence type="ECO:0000313" key="28">
    <source>
        <dbReference type="Proteomes" id="UP000824782"/>
    </source>
</evidence>
<evidence type="ECO:0000256" key="15">
    <source>
        <dbReference type="ARBA" id="ARBA00073685"/>
    </source>
</evidence>
<keyword evidence="10" id="KW-0654">Proteoglycan</keyword>
<dbReference type="InterPro" id="IPR001881">
    <property type="entry name" value="EGF-like_Ca-bd_dom"/>
</dbReference>
<feature type="domain" description="EGF-like" evidence="22">
    <location>
        <begin position="1231"/>
        <end position="1267"/>
    </location>
</feature>
<evidence type="ECO:0000256" key="20">
    <source>
        <dbReference type="SAM" id="MobiDB-lite"/>
    </source>
</evidence>
<evidence type="ECO:0000256" key="21">
    <source>
        <dbReference type="SAM" id="SignalP"/>
    </source>
</evidence>
<comment type="caution">
    <text evidence="27">The sequence shown here is derived from an EMBL/GenBank/DDBJ whole genome shotgun (WGS) entry which is preliminary data.</text>
</comment>
<dbReference type="PROSITE" id="PS50923">
    <property type="entry name" value="SUSHI"/>
    <property type="match status" value="1"/>
</dbReference>
<dbReference type="FunFam" id="2.60.40.10:FF:000571">
    <property type="entry name" value="Neurocan core protein"/>
    <property type="match status" value="1"/>
</dbReference>
<feature type="signal peptide" evidence="21">
    <location>
        <begin position="1"/>
        <end position="25"/>
    </location>
</feature>
<feature type="compositionally biased region" description="Polar residues" evidence="20">
    <location>
        <begin position="1131"/>
        <end position="1154"/>
    </location>
</feature>
<dbReference type="PROSITE" id="PS01187">
    <property type="entry name" value="EGF_CA"/>
    <property type="match status" value="1"/>
</dbReference>
<dbReference type="GO" id="GO:0007155">
    <property type="term" value="P:cell adhesion"/>
    <property type="evidence" value="ECO:0007669"/>
    <property type="project" value="UniProtKB-KW"/>
</dbReference>